<comment type="caution">
    <text evidence="2">The sequence shown here is derived from an EMBL/GenBank/DDBJ whole genome shotgun (WGS) entry which is preliminary data.</text>
</comment>
<evidence type="ECO:0000256" key="1">
    <source>
        <dbReference type="SAM" id="Phobius"/>
    </source>
</evidence>
<dbReference type="AlphaFoldDB" id="A0A0F8Z2U7"/>
<evidence type="ECO:0000313" key="2">
    <source>
        <dbReference type="EMBL" id="KKK88092.1"/>
    </source>
</evidence>
<organism evidence="2">
    <name type="scientific">marine sediment metagenome</name>
    <dbReference type="NCBI Taxonomy" id="412755"/>
    <lineage>
        <taxon>unclassified sequences</taxon>
        <taxon>metagenomes</taxon>
        <taxon>ecological metagenomes</taxon>
    </lineage>
</organism>
<reference evidence="2" key="1">
    <citation type="journal article" date="2015" name="Nature">
        <title>Complex archaea that bridge the gap between prokaryotes and eukaryotes.</title>
        <authorList>
            <person name="Spang A."/>
            <person name="Saw J.H."/>
            <person name="Jorgensen S.L."/>
            <person name="Zaremba-Niedzwiedzka K."/>
            <person name="Martijn J."/>
            <person name="Lind A.E."/>
            <person name="van Eijk R."/>
            <person name="Schleper C."/>
            <person name="Guy L."/>
            <person name="Ettema T.J."/>
        </authorList>
    </citation>
    <scope>NUCLEOTIDE SEQUENCE</scope>
</reference>
<gene>
    <name evidence="2" type="ORF">LCGC14_2746650</name>
</gene>
<name>A0A0F8Z2U7_9ZZZZ</name>
<protein>
    <submittedName>
        <fullName evidence="2">Uncharacterized protein</fullName>
    </submittedName>
</protein>
<accession>A0A0F8Z2U7</accession>
<feature type="transmembrane region" description="Helical" evidence="1">
    <location>
        <begin position="12"/>
        <end position="34"/>
    </location>
</feature>
<sequence length="112" mass="12019">MSEARQRRFVRVVALVVLLGVILPNVTYVGHWTIRGLENANAAAQASADGHANHCHGSSACADQAGYGLQWWWDNQKGLVLDGGPLRALAPEQTPALSDPIIAPLDPPPRYA</sequence>
<proteinExistence type="predicted"/>
<keyword evidence="1" id="KW-1133">Transmembrane helix</keyword>
<keyword evidence="1" id="KW-0472">Membrane</keyword>
<dbReference type="EMBL" id="LAZR01050110">
    <property type="protein sequence ID" value="KKK88092.1"/>
    <property type="molecule type" value="Genomic_DNA"/>
</dbReference>
<keyword evidence="1" id="KW-0812">Transmembrane</keyword>